<evidence type="ECO:0000256" key="2">
    <source>
        <dbReference type="SAM" id="Phobius"/>
    </source>
</evidence>
<evidence type="ECO:0000259" key="4">
    <source>
        <dbReference type="PROSITE" id="PS51841"/>
    </source>
</evidence>
<feature type="transmembrane region" description="Helical" evidence="2">
    <location>
        <begin position="887"/>
        <end position="906"/>
    </location>
</feature>
<proteinExistence type="predicted"/>
<feature type="signal peptide" evidence="3">
    <location>
        <begin position="1"/>
        <end position="18"/>
    </location>
</feature>
<feature type="domain" description="LTD" evidence="4">
    <location>
        <begin position="272"/>
        <end position="375"/>
    </location>
</feature>
<evidence type="ECO:0000313" key="6">
    <source>
        <dbReference type="Proteomes" id="UP000033451"/>
    </source>
</evidence>
<evidence type="ECO:0000256" key="3">
    <source>
        <dbReference type="SAM" id="SignalP"/>
    </source>
</evidence>
<sequence>MRRLAALCAATLTFAGLAAVPAAAVAVEPLPTLVINEVESNGGIPGDWIELYNTGDAPVDAAGLVLKDNDDTHRFEIPAGTTIAAHSAAAFDVETAYGLGKADSARLYLGDGSTLIDSYSWTAHADETYGRCPDGIGAFVDTDAATKGAPNQCPPPAGAADIRINEVESNGGTPGDWVELYNTGSAAVDLTGWIFRDNDDSHTLLVPAQTLQPGAYTWFQTDVANGFGLGSADSARLFLPDGATVIDSYTWSAHAATTYGRCPDGTGAFVTTLSSTQGSANDCQPLRLSEIESSGGTPGDWIELVNLSNTDVDASGYVLKDNDDSHVFTIPVGTTIPALGYAAFDVESAFGLGSADSARLFSPAGDLVDTYSWTAHAATTYARCPDPRGAFAVSAAPTKGEANSCIGEVSVSPWPGSGDVRIVDTSATVFAPDGKDLSGLVYEASGTGERGTLWAVNNGGGTLFRLQWTGTDWAPAPGSASSGTVLHYADGTGAIDSEGVTIAGGSSAGGVYVASERDNSNKNVGRPSVLRYDVTGAGASLNASDEWNLSAFLPVGLGANSGLEGIAWIPDAALVAGGLIDESTLAAYSPASYAGHGDGLFFVGVEGTAKVYAVALLPGGVSKLVATIDPGLGVVAEVAYDAASDQLWALCDDACNGEAAMLQIADSGPHAGSFQVVERYANPAGMLDSIANEGFAFATADLCVDGTKPVFYADDNGTDDHALREGSIDCTAVPGGTDPGDGSGGGTPGDGSGGGSGGGTPGDGSGGAGGLAPSGPDASVPAAPGEGDLIDANRGGATAPGSAVAGSVVTIAVDPAHAGKIVHGWIFSTPTYLGVGVVALDGSVSFTIPAGLPAGDHRIAVVDASGAVLGWSPLTVELAQTGAAASGWLPAGALLLGVGVVLVTAARRPRRA</sequence>
<dbReference type="InterPro" id="IPR036415">
    <property type="entry name" value="Lamin_tail_dom_sf"/>
</dbReference>
<dbReference type="PROSITE" id="PS51841">
    <property type="entry name" value="LTD"/>
    <property type="match status" value="3"/>
</dbReference>
<dbReference type="Proteomes" id="UP000033451">
    <property type="component" value="Unassembled WGS sequence"/>
</dbReference>
<dbReference type="Gene3D" id="2.60.40.1260">
    <property type="entry name" value="Lamin Tail domain"/>
    <property type="match status" value="3"/>
</dbReference>
<evidence type="ECO:0000256" key="1">
    <source>
        <dbReference type="SAM" id="MobiDB-lite"/>
    </source>
</evidence>
<keyword evidence="6" id="KW-1185">Reference proteome</keyword>
<dbReference type="Pfam" id="PF00932">
    <property type="entry name" value="LTD"/>
    <property type="match status" value="3"/>
</dbReference>
<name>A0A0F0LYY5_9MICO</name>
<dbReference type="STRING" id="400772.RR49_00799"/>
<reference evidence="5 6" key="1">
    <citation type="submission" date="2015-02" db="EMBL/GenBank/DDBJ databases">
        <title>Draft genome sequences of ten Microbacterium spp. with emphasis on heavy metal contaminated environments.</title>
        <authorList>
            <person name="Corretto E."/>
        </authorList>
    </citation>
    <scope>NUCLEOTIDE SEQUENCE [LARGE SCALE GENOMIC DNA]</scope>
    <source>
        <strain evidence="5 6">DSM 18659</strain>
    </source>
</reference>
<organism evidence="5 6">
    <name type="scientific">Microbacterium ginsengisoli</name>
    <dbReference type="NCBI Taxonomy" id="400772"/>
    <lineage>
        <taxon>Bacteria</taxon>
        <taxon>Bacillati</taxon>
        <taxon>Actinomycetota</taxon>
        <taxon>Actinomycetes</taxon>
        <taxon>Micrococcales</taxon>
        <taxon>Microbacteriaceae</taxon>
        <taxon>Microbacterium</taxon>
    </lineage>
</organism>
<feature type="compositionally biased region" description="Gly residues" evidence="1">
    <location>
        <begin position="737"/>
        <end position="772"/>
    </location>
</feature>
<dbReference type="EMBL" id="JYIY01000064">
    <property type="protein sequence ID" value="KJL38168.1"/>
    <property type="molecule type" value="Genomic_DNA"/>
</dbReference>
<keyword evidence="2" id="KW-0812">Transmembrane</keyword>
<dbReference type="Pfam" id="PF13449">
    <property type="entry name" value="Phytase-like"/>
    <property type="match status" value="1"/>
</dbReference>
<feature type="domain" description="LTD" evidence="4">
    <location>
        <begin position="149"/>
        <end position="253"/>
    </location>
</feature>
<dbReference type="PATRIC" id="fig|400772.4.peg.828"/>
<protein>
    <recommendedName>
        <fullName evidence="4">LTD domain-containing protein</fullName>
    </recommendedName>
</protein>
<evidence type="ECO:0000313" key="5">
    <source>
        <dbReference type="EMBL" id="KJL38168.1"/>
    </source>
</evidence>
<dbReference type="InterPro" id="IPR001322">
    <property type="entry name" value="Lamin_tail_dom"/>
</dbReference>
<keyword evidence="2" id="KW-1133">Transmembrane helix</keyword>
<gene>
    <name evidence="5" type="ORF">RR49_00799</name>
</gene>
<dbReference type="AlphaFoldDB" id="A0A0F0LYY5"/>
<keyword evidence="2" id="KW-0472">Membrane</keyword>
<feature type="domain" description="LTD" evidence="4">
    <location>
        <begin position="21"/>
        <end position="123"/>
    </location>
</feature>
<dbReference type="SUPFAM" id="SSF74853">
    <property type="entry name" value="Lamin A/C globular tail domain"/>
    <property type="match status" value="3"/>
</dbReference>
<dbReference type="InterPro" id="IPR027372">
    <property type="entry name" value="Phytase-like_dom"/>
</dbReference>
<keyword evidence="3" id="KW-0732">Signal</keyword>
<feature type="region of interest" description="Disordered" evidence="1">
    <location>
        <begin position="728"/>
        <end position="796"/>
    </location>
</feature>
<accession>A0A0F0LYY5</accession>
<comment type="caution">
    <text evidence="5">The sequence shown here is derived from an EMBL/GenBank/DDBJ whole genome shotgun (WGS) entry which is preliminary data.</text>
</comment>
<feature type="chain" id="PRO_5038575358" description="LTD domain-containing protein" evidence="3">
    <location>
        <begin position="19"/>
        <end position="912"/>
    </location>
</feature>